<dbReference type="InterPro" id="IPR006597">
    <property type="entry name" value="Sel1-like"/>
</dbReference>
<evidence type="ECO:0000313" key="2">
    <source>
        <dbReference type="EMBL" id="VAW18304.1"/>
    </source>
</evidence>
<proteinExistence type="predicted"/>
<dbReference type="SMART" id="SM00671">
    <property type="entry name" value="SEL1"/>
    <property type="match status" value="6"/>
</dbReference>
<organism evidence="2">
    <name type="scientific">hydrothermal vent metagenome</name>
    <dbReference type="NCBI Taxonomy" id="652676"/>
    <lineage>
        <taxon>unclassified sequences</taxon>
        <taxon>metagenomes</taxon>
        <taxon>ecological metagenomes</taxon>
    </lineage>
</organism>
<dbReference type="PANTHER" id="PTHR11102">
    <property type="entry name" value="SEL-1-LIKE PROTEIN"/>
    <property type="match status" value="1"/>
</dbReference>
<sequence length="373" mass="39508">MRRLYALGLLIFSLSSPAFAQINSTSITDNADAKAISAEIFGPKRQTDLAFGAFQRGYYLTALSLALDRAGKNNSAAAAQTLIATIYANGLGVAENMALASSWYAIAAKNGDVNATFQLALLYQNGRGVPRDRKRGAELFAQAAKMGSPEAKYNLALLHVEGIYATPSYSEAARLMKEAAAAGLAEAHYNYGIMLSEGAGVAPDAKAGANEIKIAAQMGLSEAQVEYATILYLGKGINRNLARAVFWYRQAANAGNPVAQNRLAKLIAAGEGVKLDLQTAAMWRSLARRQGLVDPGLDRLLVSITPEDQARADQRARFWPGVVQSKTSAPPLAPANAGDAMGKAMLNMDKLLEPQKIVPPKTTPIAPSGSPAK</sequence>
<dbReference type="InterPro" id="IPR011990">
    <property type="entry name" value="TPR-like_helical_dom_sf"/>
</dbReference>
<dbReference type="AlphaFoldDB" id="A0A3B0UCA3"/>
<dbReference type="Gene3D" id="1.25.40.10">
    <property type="entry name" value="Tetratricopeptide repeat domain"/>
    <property type="match status" value="2"/>
</dbReference>
<dbReference type="Pfam" id="PF08238">
    <property type="entry name" value="Sel1"/>
    <property type="match status" value="6"/>
</dbReference>
<feature type="region of interest" description="Disordered" evidence="1">
    <location>
        <begin position="353"/>
        <end position="373"/>
    </location>
</feature>
<dbReference type="EMBL" id="UOEO01000087">
    <property type="protein sequence ID" value="VAW18304.1"/>
    <property type="molecule type" value="Genomic_DNA"/>
</dbReference>
<dbReference type="SUPFAM" id="SSF81901">
    <property type="entry name" value="HCP-like"/>
    <property type="match status" value="1"/>
</dbReference>
<name>A0A3B0UCA3_9ZZZZ</name>
<evidence type="ECO:0000256" key="1">
    <source>
        <dbReference type="SAM" id="MobiDB-lite"/>
    </source>
</evidence>
<accession>A0A3B0UCA3</accession>
<protein>
    <submittedName>
        <fullName evidence="2">FOG: TPR repeat, SEL1 subfamily</fullName>
    </submittedName>
</protein>
<dbReference type="PANTHER" id="PTHR11102:SF160">
    <property type="entry name" value="ERAD-ASSOCIATED E3 UBIQUITIN-PROTEIN LIGASE COMPONENT HRD3"/>
    <property type="match status" value="1"/>
</dbReference>
<dbReference type="InterPro" id="IPR050767">
    <property type="entry name" value="Sel1_AlgK"/>
</dbReference>
<reference evidence="2" key="1">
    <citation type="submission" date="2018-06" db="EMBL/GenBank/DDBJ databases">
        <authorList>
            <person name="Zhirakovskaya E."/>
        </authorList>
    </citation>
    <scope>NUCLEOTIDE SEQUENCE</scope>
</reference>
<gene>
    <name evidence="2" type="ORF">MNBD_ALPHA12-2253</name>
</gene>